<keyword evidence="4 5" id="KW-0472">Membrane</keyword>
<keyword evidence="2 5" id="KW-0812">Transmembrane</keyword>
<organism evidence="7 8">
    <name type="scientific">Desulfitobacterium metallireducens DSM 15288</name>
    <dbReference type="NCBI Taxonomy" id="871968"/>
    <lineage>
        <taxon>Bacteria</taxon>
        <taxon>Bacillati</taxon>
        <taxon>Bacillota</taxon>
        <taxon>Clostridia</taxon>
        <taxon>Eubacteriales</taxon>
        <taxon>Desulfitobacteriaceae</taxon>
        <taxon>Desulfitobacterium</taxon>
    </lineage>
</organism>
<feature type="transmembrane region" description="Helical" evidence="5">
    <location>
        <begin position="287"/>
        <end position="305"/>
    </location>
</feature>
<evidence type="ECO:0000256" key="3">
    <source>
        <dbReference type="ARBA" id="ARBA00022989"/>
    </source>
</evidence>
<dbReference type="Proteomes" id="UP000010847">
    <property type="component" value="Chromosome"/>
</dbReference>
<evidence type="ECO:0000313" key="7">
    <source>
        <dbReference type="EMBL" id="AHF08085.1"/>
    </source>
</evidence>
<keyword evidence="8" id="KW-1185">Reference proteome</keyword>
<evidence type="ECO:0000256" key="2">
    <source>
        <dbReference type="ARBA" id="ARBA00022692"/>
    </source>
</evidence>
<sequence>MKQLATKFEKMPQYLWPVILVLMIVPLIVHLKVVPLTGDLFNYWTGDSENLDFFSYYKSIFLILLSCSALILYFVDRVFLKAEGIPKYYILIPLAAYGLLITLSSMLSEHKEIALQGFPDRYEGMYVLLGYLIICTVLILTDIKERQAKQFFYALTFTSTVVGIIGLFQYFGLDFWRSTIGGHLILPSQYIDNLGKLKFSLGDHAVYSTLYHYDYYGSFGALIIPITLAIAFLTKNKVYKWTSALVSMLMVVTLFASGSRAGLVGLAVAIVLMLSFSYRDIFAHRKLVVGFVIILFICLIGLNFVSGRVIEKRIGTLYQDVKLVFSSNSKGDDNYNVPLKNLRVSENKAIVETDSETLTLVYDKEGLKFFDSDEKPLNLNIDNNGKIQLQDSRYKDYTIITTKQKETRIVQVIKGPIKLNFGLIGAEIKILDNKGQIVELKPIQSWGFNGMELIGSSRGYIWSRSIPLLKDTLFIGHGPDTFAIYFPQYDFKGKMYAYSNDMWQIVDKPHNLYLQMAINTGVLSLISFLVLIAMYTTTSVKAYFRRRSNVFITILGFGIFFGIYGYLVTGFFNDSVVSVSPVFWILLGLGISINRNVIKQCDKKQ</sequence>
<dbReference type="Pfam" id="PF04932">
    <property type="entry name" value="Wzy_C"/>
    <property type="match status" value="1"/>
</dbReference>
<dbReference type="HOGENOM" id="CLU_021625_0_0_9"/>
<name>W0EB40_9FIRM</name>
<dbReference type="InterPro" id="IPR007016">
    <property type="entry name" value="O-antigen_ligase-rel_domated"/>
</dbReference>
<feature type="domain" description="O-antigen ligase-related" evidence="6">
    <location>
        <begin position="455"/>
        <end position="529"/>
    </location>
</feature>
<evidence type="ECO:0000256" key="4">
    <source>
        <dbReference type="ARBA" id="ARBA00023136"/>
    </source>
</evidence>
<evidence type="ECO:0000256" key="5">
    <source>
        <dbReference type="SAM" id="Phobius"/>
    </source>
</evidence>
<dbReference type="RefSeq" id="WP_006718030.1">
    <property type="nucleotide sequence ID" value="NZ_CP007032.1"/>
</dbReference>
<accession>W0EB40</accession>
<feature type="transmembrane region" description="Helical" evidence="5">
    <location>
        <begin position="215"/>
        <end position="233"/>
    </location>
</feature>
<protein>
    <submittedName>
        <fullName evidence="7">Polymerase</fullName>
    </submittedName>
</protein>
<dbReference type="eggNOG" id="COG3307">
    <property type="taxonomic scope" value="Bacteria"/>
</dbReference>
<feature type="transmembrane region" description="Helical" evidence="5">
    <location>
        <begin position="14"/>
        <end position="34"/>
    </location>
</feature>
<gene>
    <name evidence="7" type="ORF">DESME_14395</name>
</gene>
<evidence type="ECO:0000259" key="6">
    <source>
        <dbReference type="Pfam" id="PF04932"/>
    </source>
</evidence>
<feature type="transmembrane region" description="Helical" evidence="5">
    <location>
        <begin position="548"/>
        <end position="567"/>
    </location>
</feature>
<feature type="transmembrane region" description="Helical" evidence="5">
    <location>
        <begin position="124"/>
        <end position="140"/>
    </location>
</feature>
<dbReference type="GO" id="GO:0016020">
    <property type="term" value="C:membrane"/>
    <property type="evidence" value="ECO:0007669"/>
    <property type="project" value="UniProtKB-SubCell"/>
</dbReference>
<evidence type="ECO:0000256" key="1">
    <source>
        <dbReference type="ARBA" id="ARBA00004141"/>
    </source>
</evidence>
<feature type="transmembrane region" description="Helical" evidence="5">
    <location>
        <begin position="238"/>
        <end position="255"/>
    </location>
</feature>
<dbReference type="PANTHER" id="PTHR37422:SF13">
    <property type="entry name" value="LIPOPOLYSACCHARIDE BIOSYNTHESIS PROTEIN PA4999-RELATED"/>
    <property type="match status" value="1"/>
</dbReference>
<feature type="transmembrane region" description="Helical" evidence="5">
    <location>
        <begin position="579"/>
        <end position="598"/>
    </location>
</feature>
<feature type="transmembrane region" description="Helical" evidence="5">
    <location>
        <begin position="87"/>
        <end position="104"/>
    </location>
</feature>
<keyword evidence="3 5" id="KW-1133">Transmembrane helix</keyword>
<feature type="transmembrane region" description="Helical" evidence="5">
    <location>
        <begin position="152"/>
        <end position="171"/>
    </location>
</feature>
<feature type="transmembrane region" description="Helical" evidence="5">
    <location>
        <begin position="512"/>
        <end position="536"/>
    </location>
</feature>
<dbReference type="AlphaFoldDB" id="W0EB40"/>
<reference evidence="7 8" key="1">
    <citation type="submission" date="2013-12" db="EMBL/GenBank/DDBJ databases">
        <authorList>
            <consortium name="DOE Joint Genome Institute"/>
            <person name="Smidt H."/>
            <person name="Huntemann M."/>
            <person name="Han J."/>
            <person name="Chen A."/>
            <person name="Kyrpides N."/>
            <person name="Mavromatis K."/>
            <person name="Markowitz V."/>
            <person name="Palaniappan K."/>
            <person name="Ivanova N."/>
            <person name="Schaumberg A."/>
            <person name="Pati A."/>
            <person name="Liolios K."/>
            <person name="Nordberg H.P."/>
            <person name="Cantor M.N."/>
            <person name="Hua S.X."/>
            <person name="Woyke T."/>
        </authorList>
    </citation>
    <scope>NUCLEOTIDE SEQUENCE [LARGE SCALE GENOMIC DNA]</scope>
    <source>
        <strain evidence="8">DSM 15288</strain>
    </source>
</reference>
<comment type="subcellular location">
    <subcellularLocation>
        <location evidence="1">Membrane</location>
        <topology evidence="1">Multi-pass membrane protein</topology>
    </subcellularLocation>
</comment>
<dbReference type="PANTHER" id="PTHR37422">
    <property type="entry name" value="TEICHURONIC ACID BIOSYNTHESIS PROTEIN TUAE"/>
    <property type="match status" value="1"/>
</dbReference>
<feature type="transmembrane region" description="Helical" evidence="5">
    <location>
        <begin position="261"/>
        <end position="278"/>
    </location>
</feature>
<dbReference type="KEGG" id="dmt:DESME_14395"/>
<evidence type="ECO:0000313" key="8">
    <source>
        <dbReference type="Proteomes" id="UP000010847"/>
    </source>
</evidence>
<dbReference type="STRING" id="871968.DESME_14395"/>
<feature type="transmembrane region" description="Helical" evidence="5">
    <location>
        <begin position="54"/>
        <end position="75"/>
    </location>
</feature>
<dbReference type="EMBL" id="CP007032">
    <property type="protein sequence ID" value="AHF08085.1"/>
    <property type="molecule type" value="Genomic_DNA"/>
</dbReference>
<proteinExistence type="predicted"/>
<dbReference type="InterPro" id="IPR051533">
    <property type="entry name" value="WaaL-like"/>
</dbReference>